<keyword evidence="4" id="KW-1185">Reference proteome</keyword>
<comment type="caution">
    <text evidence="3">The sequence shown here is derived from an EMBL/GenBank/DDBJ whole genome shotgun (WGS) entry which is preliminary data.</text>
</comment>
<dbReference type="PANTHER" id="PTHR10788">
    <property type="entry name" value="TREHALOSE-6-PHOSPHATE SYNTHASE"/>
    <property type="match status" value="1"/>
</dbReference>
<sequence>MPTRMKTDVHLPQLKHARRLIIASNRGPVEFQLGQDNTLKARRGAGGMVTALIDVGNQLDMTWVAMTMTEGDRMIVKEMEQHGGVMPSPLRGQKMKLHYVSVPKTTYRKHYDKISNELLWFLQHYMYDPVQSNMRQLQDAWENGYCEANQAIADAVADEIEREDSMPVVMLHDYHLYLVSSLIRKVHPSIIIQQFIHIPWPDVRCWHFLPSNITQAIYSGLVGNDIIGFQTERDARNFLEGARTLLEGAVVDFEEGAVWWQGHRTQARAYPISISVHEERRVVKSAPGKRATEEMKPLLNEFTIMRTDRIEPTKNILRGFQAYDYMLEEHPELIGRVNFLAFLVPSRQSLPIYRRTTAEVQAIVEEINQKYSTDNWTPIHAFYGNDRVRALAAMQFYDVLLVNPIIDGMNLVAKEGPIVNQRDGVLVLSRTVGAFQQLAKGAVPTSPTDVMETAQALYKALTMSKEERHAKATFACQAVERSNLTTWLAKQINDINDLLEREPAETPVEEAEGSPDDVVANVG</sequence>
<dbReference type="Pfam" id="PF00982">
    <property type="entry name" value="Glyco_transf_20"/>
    <property type="match status" value="1"/>
</dbReference>
<evidence type="ECO:0000313" key="3">
    <source>
        <dbReference type="EMBL" id="EFH87653.1"/>
    </source>
</evidence>
<dbReference type="OrthoDB" id="9761633at2"/>
<dbReference type="GO" id="GO:0005992">
    <property type="term" value="P:trehalose biosynthetic process"/>
    <property type="evidence" value="ECO:0007669"/>
    <property type="project" value="InterPro"/>
</dbReference>
<proteinExistence type="inferred from homology"/>
<evidence type="ECO:0000256" key="1">
    <source>
        <dbReference type="ARBA" id="ARBA00008799"/>
    </source>
</evidence>
<dbReference type="SUPFAM" id="SSF53756">
    <property type="entry name" value="UDP-Glycosyltransferase/glycogen phosphorylase"/>
    <property type="match status" value="1"/>
</dbReference>
<dbReference type="InterPro" id="IPR001830">
    <property type="entry name" value="Glyco_trans_20"/>
</dbReference>
<dbReference type="RefSeq" id="WP_007912993.1">
    <property type="nucleotide sequence ID" value="NZ_ADVG01000002.1"/>
</dbReference>
<evidence type="ECO:0000313" key="4">
    <source>
        <dbReference type="Proteomes" id="UP000004508"/>
    </source>
</evidence>
<dbReference type="STRING" id="485913.Krac_8997"/>
<dbReference type="eggNOG" id="COG0380">
    <property type="taxonomic scope" value="Bacteria"/>
</dbReference>
<dbReference type="GO" id="GO:0004805">
    <property type="term" value="F:trehalose-phosphatase activity"/>
    <property type="evidence" value="ECO:0007669"/>
    <property type="project" value="TreeGrafter"/>
</dbReference>
<reference evidence="3 4" key="1">
    <citation type="journal article" date="2011" name="Stand. Genomic Sci.">
        <title>Non-contiguous finished genome sequence and contextual data of the filamentous soil bacterium Ktedonobacter racemifer type strain (SOSP1-21).</title>
        <authorList>
            <person name="Chang Y.J."/>
            <person name="Land M."/>
            <person name="Hauser L."/>
            <person name="Chertkov O."/>
            <person name="Del Rio T.G."/>
            <person name="Nolan M."/>
            <person name="Copeland A."/>
            <person name="Tice H."/>
            <person name="Cheng J.F."/>
            <person name="Lucas S."/>
            <person name="Han C."/>
            <person name="Goodwin L."/>
            <person name="Pitluck S."/>
            <person name="Ivanova N."/>
            <person name="Ovchinikova G."/>
            <person name="Pati A."/>
            <person name="Chen A."/>
            <person name="Palaniappan K."/>
            <person name="Mavromatis K."/>
            <person name="Liolios K."/>
            <person name="Brettin T."/>
            <person name="Fiebig A."/>
            <person name="Rohde M."/>
            <person name="Abt B."/>
            <person name="Goker M."/>
            <person name="Detter J.C."/>
            <person name="Woyke T."/>
            <person name="Bristow J."/>
            <person name="Eisen J.A."/>
            <person name="Markowitz V."/>
            <person name="Hugenholtz P."/>
            <person name="Kyrpides N.C."/>
            <person name="Klenk H.P."/>
            <person name="Lapidus A."/>
        </authorList>
    </citation>
    <scope>NUCLEOTIDE SEQUENCE [LARGE SCALE GENOMIC DNA]</scope>
    <source>
        <strain evidence="4">DSM 44963</strain>
    </source>
</reference>
<evidence type="ECO:0000256" key="2">
    <source>
        <dbReference type="SAM" id="MobiDB-lite"/>
    </source>
</evidence>
<dbReference type="Gene3D" id="3.40.50.2000">
    <property type="entry name" value="Glycogen Phosphorylase B"/>
    <property type="match status" value="2"/>
</dbReference>
<keyword evidence="3" id="KW-0808">Transferase</keyword>
<dbReference type="CDD" id="cd03788">
    <property type="entry name" value="GT20_TPS"/>
    <property type="match status" value="1"/>
</dbReference>
<dbReference type="PANTHER" id="PTHR10788:SF106">
    <property type="entry name" value="BCDNA.GH08860"/>
    <property type="match status" value="1"/>
</dbReference>
<keyword evidence="3" id="KW-0328">Glycosyltransferase</keyword>
<dbReference type="InParanoid" id="D6TQI6"/>
<dbReference type="EC" id="2.4.1.15" evidence="3"/>
<protein>
    <submittedName>
        <fullName evidence="3">Alpha,alpha-trehalose-phosphate synthase (UDP-forming)</fullName>
        <ecNumber evidence="3">2.4.1.15</ecNumber>
    </submittedName>
</protein>
<dbReference type="Proteomes" id="UP000004508">
    <property type="component" value="Unassembled WGS sequence"/>
</dbReference>
<organism evidence="3 4">
    <name type="scientific">Ktedonobacter racemifer DSM 44963</name>
    <dbReference type="NCBI Taxonomy" id="485913"/>
    <lineage>
        <taxon>Bacteria</taxon>
        <taxon>Bacillati</taxon>
        <taxon>Chloroflexota</taxon>
        <taxon>Ktedonobacteria</taxon>
        <taxon>Ktedonobacterales</taxon>
        <taxon>Ktedonobacteraceae</taxon>
        <taxon>Ktedonobacter</taxon>
    </lineage>
</organism>
<dbReference type="GO" id="GO:0005829">
    <property type="term" value="C:cytosol"/>
    <property type="evidence" value="ECO:0007669"/>
    <property type="project" value="TreeGrafter"/>
</dbReference>
<dbReference type="AlphaFoldDB" id="D6TQI6"/>
<dbReference type="GO" id="GO:0003825">
    <property type="term" value="F:alpha,alpha-trehalose-phosphate synthase (UDP-forming) activity"/>
    <property type="evidence" value="ECO:0007669"/>
    <property type="project" value="UniProtKB-EC"/>
</dbReference>
<accession>D6TQI6</accession>
<gene>
    <name evidence="3" type="ORF">Krac_8997</name>
</gene>
<comment type="similarity">
    <text evidence="1">Belongs to the glycosyltransferase 20 family.</text>
</comment>
<name>D6TQI6_KTERA</name>
<feature type="region of interest" description="Disordered" evidence="2">
    <location>
        <begin position="502"/>
        <end position="523"/>
    </location>
</feature>
<dbReference type="EMBL" id="ADVG01000002">
    <property type="protein sequence ID" value="EFH87653.1"/>
    <property type="molecule type" value="Genomic_DNA"/>
</dbReference>